<protein>
    <submittedName>
        <fullName evidence="1">Restriction endonuclease subunit S</fullName>
        <ecNumber evidence="1">3.1.21.-</ecNumber>
    </submittedName>
</protein>
<keyword evidence="2" id="KW-1185">Reference proteome</keyword>
<gene>
    <name evidence="1" type="ORF">K6L26_01655</name>
</gene>
<keyword evidence="1" id="KW-0540">Nuclease</keyword>
<name>A0ACD1FHI1_MYCFR</name>
<evidence type="ECO:0000313" key="2">
    <source>
        <dbReference type="Proteomes" id="UP000825598"/>
    </source>
</evidence>
<dbReference type="Proteomes" id="UP000825598">
    <property type="component" value="Chromosome"/>
</dbReference>
<accession>A0ACD1FHI1</accession>
<keyword evidence="1" id="KW-0378">Hydrolase</keyword>
<proteinExistence type="predicted"/>
<reference evidence="1" key="1">
    <citation type="submission" date="2021-07" db="EMBL/GenBank/DDBJ databases">
        <title>Complete Genome Sequences of Mycobacterium farcinogenes Isolated from Clinical Specimens from Patients in Thailand.</title>
        <authorList>
            <person name="Sodsai P."/>
        </authorList>
    </citation>
    <scope>NUCLEOTIDE SEQUENCE</scope>
    <source>
        <strain evidence="1">BKK/CU-MFGFA-001</strain>
    </source>
</reference>
<dbReference type="EC" id="3.1.21.-" evidence="1"/>
<organism evidence="1 2">
    <name type="scientific">Mycolicibacterium farcinogenes</name>
    <name type="common">Mycobacterium farcinogenes</name>
    <dbReference type="NCBI Taxonomy" id="1802"/>
    <lineage>
        <taxon>Bacteria</taxon>
        <taxon>Bacillati</taxon>
        <taxon>Actinomycetota</taxon>
        <taxon>Actinomycetes</taxon>
        <taxon>Mycobacteriales</taxon>
        <taxon>Mycobacteriaceae</taxon>
        <taxon>Mycolicibacterium</taxon>
    </lineage>
</organism>
<keyword evidence="1" id="KW-0255">Endonuclease</keyword>
<dbReference type="EMBL" id="CP081673">
    <property type="protein sequence ID" value="QZH66446.1"/>
    <property type="molecule type" value="Genomic_DNA"/>
</dbReference>
<evidence type="ECO:0000313" key="1">
    <source>
        <dbReference type="EMBL" id="QZH66446.1"/>
    </source>
</evidence>
<sequence>MNEWEVKRLDEVADRIAVKNSAGYQRVLTVAAGHGLVDQETYFNKRVASADVSGYWVVEPGDFVYNKSTSKDAPWGVIARWDGDEPAVVTTLYIVFRARPNIESDYLLHACNGTYFFNSLRGTLREGARAHGLLNVRLAEFFGARLVVPPHAEQRRIVDVMEAVDAQIHALAAEAKAARVLLRARRSELLVRESATIPLKKAFAVLMGRQRAPQHAIGPYMTNYLRSANIGDGVLDLADIKQMNFNPDERAKFGLRVGDVLVSEGSASAAAVGLSAVWHGEIEDPVCFQKTLLRFRAVDGVSTAAFTNHWCQWAFESGTFLKISSGTNIKHITAIRVLEVPVALPGIEEQSTIADELDSLTAQNTAVRDELAHLRSFRSVLLASLLSGEIETPESYDALQEKVS</sequence>